<dbReference type="NCBIfam" id="TIGR00545">
    <property type="entry name" value="lipoyltrans"/>
    <property type="match status" value="1"/>
</dbReference>
<keyword evidence="10" id="KW-1185">Reference proteome</keyword>
<evidence type="ECO:0000256" key="6">
    <source>
        <dbReference type="ARBA" id="ARBA00022840"/>
    </source>
</evidence>
<evidence type="ECO:0000256" key="7">
    <source>
        <dbReference type="ARBA" id="ARBA00048037"/>
    </source>
</evidence>
<dbReference type="SUPFAM" id="SSF55681">
    <property type="entry name" value="Class II aaRS and biotin synthetases"/>
    <property type="match status" value="1"/>
</dbReference>
<evidence type="ECO:0000256" key="4">
    <source>
        <dbReference type="ARBA" id="ARBA00022598"/>
    </source>
</evidence>
<name>A0ABN4BD63_9CLOT</name>
<dbReference type="SUPFAM" id="SSF82649">
    <property type="entry name" value="SufE/NifU"/>
    <property type="match status" value="1"/>
</dbReference>
<comment type="pathway">
    <text evidence="1">Protein modification; protein lipoylation via exogenous pathway; protein N(6)-(lipoyl)lysine from lipoate: step 2/2.</text>
</comment>
<organism evidence="9 10">
    <name type="scientific">Clostridium autoethanogenum DSM 10061</name>
    <dbReference type="NCBI Taxonomy" id="1341692"/>
    <lineage>
        <taxon>Bacteria</taxon>
        <taxon>Bacillati</taxon>
        <taxon>Bacillota</taxon>
        <taxon>Clostridia</taxon>
        <taxon>Eubacteriales</taxon>
        <taxon>Clostridiaceae</taxon>
        <taxon>Clostridium</taxon>
    </lineage>
</organism>
<comment type="pathway">
    <text evidence="2">Protein modification; protein lipoylation via exogenous pathway; protein N(6)-(lipoyl)lysine from lipoate: step 1/2.</text>
</comment>
<dbReference type="Gene3D" id="3.30.390.50">
    <property type="entry name" value="CO dehydrogenase flavoprotein, C-terminal domain"/>
    <property type="match status" value="1"/>
</dbReference>
<dbReference type="EMBL" id="CP006763">
    <property type="protein sequence ID" value="AGY75446.1"/>
    <property type="molecule type" value="Genomic_DNA"/>
</dbReference>
<dbReference type="InterPro" id="IPR004562">
    <property type="entry name" value="LipoylTrfase_LipoateP_Ligase"/>
</dbReference>
<evidence type="ECO:0000259" key="8">
    <source>
        <dbReference type="PROSITE" id="PS51733"/>
    </source>
</evidence>
<dbReference type="EC" id="6.3.1.20" evidence="3"/>
<proteinExistence type="predicted"/>
<evidence type="ECO:0000256" key="3">
    <source>
        <dbReference type="ARBA" id="ARBA00012367"/>
    </source>
</evidence>
<dbReference type="GO" id="GO:0016979">
    <property type="term" value="F:lipoate-protein ligase activity"/>
    <property type="evidence" value="ECO:0007669"/>
    <property type="project" value="UniProtKB-EC"/>
</dbReference>
<keyword evidence="6" id="KW-0067">ATP-binding</keyword>
<dbReference type="Pfam" id="PF10437">
    <property type="entry name" value="Lip_prot_lig_C"/>
    <property type="match status" value="1"/>
</dbReference>
<dbReference type="PANTHER" id="PTHR12561:SF3">
    <property type="entry name" value="LIPOYLTRANSFERASE 1, MITOCHONDRIAL"/>
    <property type="match status" value="1"/>
</dbReference>
<keyword evidence="4 9" id="KW-0436">Ligase</keyword>
<evidence type="ECO:0000256" key="1">
    <source>
        <dbReference type="ARBA" id="ARBA00005085"/>
    </source>
</evidence>
<feature type="domain" description="BPL/LPL catalytic" evidence="8">
    <location>
        <begin position="24"/>
        <end position="211"/>
    </location>
</feature>
<evidence type="ECO:0000313" key="9">
    <source>
        <dbReference type="EMBL" id="AGY75446.1"/>
    </source>
</evidence>
<dbReference type="RefSeq" id="WP_023162170.1">
    <property type="nucleotide sequence ID" value="NC_022592.1"/>
</dbReference>
<dbReference type="InterPro" id="IPR045864">
    <property type="entry name" value="aa-tRNA-synth_II/BPL/LPL"/>
</dbReference>
<dbReference type="CDD" id="cd16443">
    <property type="entry name" value="LplA"/>
    <property type="match status" value="1"/>
</dbReference>
<reference evidence="10" key="1">
    <citation type="journal article" date="2014" name="Biotechnol. Biofuels">
        <title>Comparison of single-molecule sequencing and hybrid approaches for finishing the genome of Clostridium autoethanogenum and analysis of CRISPR systems in industrial relevant Clostridia.</title>
        <authorList>
            <person name="Brown S.D."/>
            <person name="Nagaraju S."/>
            <person name="Utturkar S."/>
            <person name="De Tissera S."/>
            <person name="Segovia S."/>
            <person name="Mitchell W."/>
            <person name="Land M.L."/>
            <person name="Dassanayake A."/>
            <person name="Kopke M."/>
        </authorList>
    </citation>
    <scope>NUCLEOTIDE SEQUENCE [LARGE SCALE GENOMIC DNA]</scope>
    <source>
        <strain evidence="10">DSM 10061</strain>
    </source>
</reference>
<dbReference type="InterPro" id="IPR019491">
    <property type="entry name" value="Lipoate_protein_ligase_C"/>
</dbReference>
<dbReference type="Proteomes" id="UP000017590">
    <property type="component" value="Chromosome"/>
</dbReference>
<comment type="catalytic activity">
    <reaction evidence="7">
        <text>L-lysyl-[lipoyl-carrier protein] + (R)-lipoate + ATP = N(6)-[(R)-lipoyl]-L-lysyl-[lipoyl-carrier protein] + AMP + diphosphate + H(+)</text>
        <dbReference type="Rhea" id="RHEA:49288"/>
        <dbReference type="Rhea" id="RHEA-COMP:10500"/>
        <dbReference type="Rhea" id="RHEA-COMP:10502"/>
        <dbReference type="ChEBI" id="CHEBI:15378"/>
        <dbReference type="ChEBI" id="CHEBI:29969"/>
        <dbReference type="ChEBI" id="CHEBI:30616"/>
        <dbReference type="ChEBI" id="CHEBI:33019"/>
        <dbReference type="ChEBI" id="CHEBI:83088"/>
        <dbReference type="ChEBI" id="CHEBI:83099"/>
        <dbReference type="ChEBI" id="CHEBI:456215"/>
        <dbReference type="EC" id="6.3.1.20"/>
    </reaction>
</comment>
<evidence type="ECO:0000313" key="10">
    <source>
        <dbReference type="Proteomes" id="UP000017590"/>
    </source>
</evidence>
<dbReference type="InterPro" id="IPR004143">
    <property type="entry name" value="BPL_LPL_catalytic"/>
</dbReference>
<sequence>MLFIEHQNTNPYMNHAIEEYVMQTFNEDCFILWRNRPCVLIGKNQNTLSEINIDYIKKHNLSVVRRMSGGGTIFNDLGTLNFTFISVGENNAFADFSKFTYPIIRALKKLSINAELSGRNDLVIDGKKISGNAQYKHGNKILHHGSILFSVNMKNLNDALYVNPIKFSDKAVKSVRSRVTNIYDYIKSDMTIIEFKEFLMKSVISEDENPKIYIFSKEEWKKIKEICYHKYKTWEWNYGHLKKFNYSNQKKFPGGIVQVNIYVKKGIIDNIKFFGDFFSSCEISELENEFLGIKYEKEEILKSLENVDMERYMHNINKKILWRLCLNSSILILWRCVKKLAYFKEEARDCILCIRENLSG</sequence>
<dbReference type="Gene3D" id="3.30.930.10">
    <property type="entry name" value="Bira Bifunctional Protein, Domain 2"/>
    <property type="match status" value="1"/>
</dbReference>
<gene>
    <name evidence="9" type="ORF">CAETHG_1221</name>
</gene>
<keyword evidence="5" id="KW-0547">Nucleotide-binding</keyword>
<dbReference type="PANTHER" id="PTHR12561">
    <property type="entry name" value="LIPOATE-PROTEIN LIGASE"/>
    <property type="match status" value="1"/>
</dbReference>
<protein>
    <recommendedName>
        <fullName evidence="3">lipoate--protein ligase</fullName>
        <ecNumber evidence="3">6.3.1.20</ecNumber>
    </recommendedName>
</protein>
<evidence type="ECO:0000256" key="5">
    <source>
        <dbReference type="ARBA" id="ARBA00022741"/>
    </source>
</evidence>
<dbReference type="Pfam" id="PF21948">
    <property type="entry name" value="LplA-B_cat"/>
    <property type="match status" value="1"/>
</dbReference>
<evidence type="ECO:0000256" key="2">
    <source>
        <dbReference type="ARBA" id="ARBA00005124"/>
    </source>
</evidence>
<accession>A0ABN4BD63</accession>
<dbReference type="PROSITE" id="PS51733">
    <property type="entry name" value="BPL_LPL_CATALYTIC"/>
    <property type="match status" value="1"/>
</dbReference>